<gene>
    <name evidence="2" type="ORF">METESE_08640</name>
</gene>
<sequence length="346" mass="37822">MRILTPQRATFLAADDVQWPRVLAQLPHDFFHTPAYLRACAETGEGDPLLFLAEAGDAGFLVPLLRQPLDAFGEPGHFDAASPYGYPGPLAWGDPGPAAVQAMDEALQAAFRSARIVNLFARANPFLPTPAWARALLGETRVHGPAVWLDLQDGEAGQRGMQRRLRTTIRHLEKLGCSVVYDAWETLPAVVEAYHATMRRREAPPAYFFPETWFQRLRQAPGGGFHLATSLAPDGTITGGAFFTAVGGLVHYFLTGTREEAAALSPGKLLIDALRAWGAAQGHRLLNLGGGLGARQDSLFAFKRLFSPLTAEFTTFRRVLIPEVHHALTGCPPEDEADFFPAYRRA</sequence>
<dbReference type="RefSeq" id="WP_243329421.1">
    <property type="nucleotide sequence ID" value="NZ_AP027081.1"/>
</dbReference>
<dbReference type="InterPro" id="IPR038740">
    <property type="entry name" value="BioF2-like_GNAT_dom"/>
</dbReference>
<evidence type="ECO:0000313" key="3">
    <source>
        <dbReference type="Proteomes" id="UP001228113"/>
    </source>
</evidence>
<dbReference type="AlphaFoldDB" id="A0AA48KBJ6"/>
<dbReference type="KEGG" id="msea:METESE_08640"/>
<dbReference type="InterPro" id="IPR016181">
    <property type="entry name" value="Acyl_CoA_acyltransferase"/>
</dbReference>
<dbReference type="Proteomes" id="UP001228113">
    <property type="component" value="Chromosome"/>
</dbReference>
<accession>A0AA48KBJ6</accession>
<dbReference type="Pfam" id="PF13480">
    <property type="entry name" value="Acetyltransf_6"/>
    <property type="match status" value="1"/>
</dbReference>
<evidence type="ECO:0000313" key="2">
    <source>
        <dbReference type="EMBL" id="BDU75906.1"/>
    </source>
</evidence>
<feature type="domain" description="BioF2-like acetyltransferase" evidence="1">
    <location>
        <begin position="162"/>
        <end position="291"/>
    </location>
</feature>
<proteinExistence type="predicted"/>
<keyword evidence="3" id="KW-1185">Reference proteome</keyword>
<dbReference type="Gene3D" id="3.40.630.30">
    <property type="match status" value="1"/>
</dbReference>
<evidence type="ECO:0000259" key="1">
    <source>
        <dbReference type="Pfam" id="PF13480"/>
    </source>
</evidence>
<dbReference type="EMBL" id="AP027081">
    <property type="protein sequence ID" value="BDU75906.1"/>
    <property type="molecule type" value="Genomic_DNA"/>
</dbReference>
<organism evidence="2 3">
    <name type="scientific">Mesoterricola sediminis</name>
    <dbReference type="NCBI Taxonomy" id="2927980"/>
    <lineage>
        <taxon>Bacteria</taxon>
        <taxon>Pseudomonadati</taxon>
        <taxon>Acidobacteriota</taxon>
        <taxon>Holophagae</taxon>
        <taxon>Holophagales</taxon>
        <taxon>Holophagaceae</taxon>
        <taxon>Mesoterricola</taxon>
    </lineage>
</organism>
<protein>
    <recommendedName>
        <fullName evidence="1">BioF2-like acetyltransferase domain-containing protein</fullName>
    </recommendedName>
</protein>
<reference evidence="2" key="1">
    <citation type="journal article" date="2023" name="Int. J. Syst. Evol. Microbiol.">
        <title>Mesoterricola silvestris gen. nov., sp. nov., Mesoterricola sediminis sp. nov., Geothrix oryzae sp. nov., Geothrix edaphica sp. nov., Geothrix rubra sp. nov., and Geothrix limicola sp. nov., six novel members of Acidobacteriota isolated from soils.</title>
        <authorList>
            <person name="Itoh H."/>
            <person name="Sugisawa Y."/>
            <person name="Mise K."/>
            <person name="Xu Z."/>
            <person name="Kuniyasu M."/>
            <person name="Ushijima N."/>
            <person name="Kawano K."/>
            <person name="Kobayashi E."/>
            <person name="Shiratori Y."/>
            <person name="Masuda Y."/>
            <person name="Senoo K."/>
        </authorList>
    </citation>
    <scope>NUCLEOTIDE SEQUENCE</scope>
    <source>
        <strain evidence="2">W786</strain>
    </source>
</reference>
<name>A0AA48KBJ6_9BACT</name>
<dbReference type="SUPFAM" id="SSF55729">
    <property type="entry name" value="Acyl-CoA N-acyltransferases (Nat)"/>
    <property type="match status" value="1"/>
</dbReference>